<dbReference type="Proteomes" id="UP000075809">
    <property type="component" value="Unassembled WGS sequence"/>
</dbReference>
<dbReference type="InterPro" id="IPR013783">
    <property type="entry name" value="Ig-like_fold"/>
</dbReference>
<accession>A0A151XGH4</accession>
<dbReference type="EMBL" id="KQ982173">
    <property type="protein sequence ID" value="KYQ59398.1"/>
    <property type="molecule type" value="Genomic_DNA"/>
</dbReference>
<proteinExistence type="predicted"/>
<protein>
    <recommendedName>
        <fullName evidence="3">Ig-like domain-containing protein</fullName>
    </recommendedName>
</protein>
<organism evidence="1 2">
    <name type="scientific">Mycetomoellerius zeteki</name>
    <dbReference type="NCBI Taxonomy" id="64791"/>
    <lineage>
        <taxon>Eukaryota</taxon>
        <taxon>Metazoa</taxon>
        <taxon>Ecdysozoa</taxon>
        <taxon>Arthropoda</taxon>
        <taxon>Hexapoda</taxon>
        <taxon>Insecta</taxon>
        <taxon>Pterygota</taxon>
        <taxon>Neoptera</taxon>
        <taxon>Endopterygota</taxon>
        <taxon>Hymenoptera</taxon>
        <taxon>Apocrita</taxon>
        <taxon>Aculeata</taxon>
        <taxon>Formicoidea</taxon>
        <taxon>Formicidae</taxon>
        <taxon>Myrmicinae</taxon>
        <taxon>Mycetomoellerius</taxon>
    </lineage>
</organism>
<dbReference type="Gene3D" id="2.60.40.10">
    <property type="entry name" value="Immunoglobulins"/>
    <property type="match status" value="1"/>
</dbReference>
<dbReference type="AlphaFoldDB" id="A0A151XGH4"/>
<evidence type="ECO:0008006" key="3">
    <source>
        <dbReference type="Google" id="ProtNLM"/>
    </source>
</evidence>
<reference evidence="1 2" key="1">
    <citation type="submission" date="2015-09" db="EMBL/GenBank/DDBJ databases">
        <title>Trachymyrmex zeteki WGS genome.</title>
        <authorList>
            <person name="Nygaard S."/>
            <person name="Hu H."/>
            <person name="Boomsma J."/>
            <person name="Zhang G."/>
        </authorList>
    </citation>
    <scope>NUCLEOTIDE SEQUENCE [LARGE SCALE GENOMIC DNA]</scope>
    <source>
        <strain evidence="1">Tzet28-1</strain>
        <tissue evidence="1">Whole body</tissue>
    </source>
</reference>
<gene>
    <name evidence="1" type="ORF">ALC60_01570</name>
</gene>
<keyword evidence="2" id="KW-1185">Reference proteome</keyword>
<name>A0A151XGH4_9HYME</name>
<evidence type="ECO:0000313" key="2">
    <source>
        <dbReference type="Proteomes" id="UP000075809"/>
    </source>
</evidence>
<evidence type="ECO:0000313" key="1">
    <source>
        <dbReference type="EMBL" id="KYQ59398.1"/>
    </source>
</evidence>
<sequence>MYNRIYKIILRNIFIIESHVHQIIILFLASAHVRVTSNEDAQRHVNDASNDLIEDLPVFEPTAANVSAFVGQTAYLPCRVRNLGDKVVSLFFYNCIVTFYCKHQTRILSYIIMNLIKFYIIYFIQCL</sequence>